<dbReference type="InterPro" id="IPR017015">
    <property type="entry name" value="UCP033367_VanZ"/>
</dbReference>
<organism evidence="3 5">
    <name type="scientific">Mesorhizobium plurifarium</name>
    <dbReference type="NCBI Taxonomy" id="69974"/>
    <lineage>
        <taxon>Bacteria</taxon>
        <taxon>Pseudomonadati</taxon>
        <taxon>Pseudomonadota</taxon>
        <taxon>Alphaproteobacteria</taxon>
        <taxon>Hyphomicrobiales</taxon>
        <taxon>Phyllobacteriaceae</taxon>
        <taxon>Mesorhizobium</taxon>
    </lineage>
</organism>
<reference evidence="4" key="1">
    <citation type="submission" date="2014-08" db="EMBL/GenBank/DDBJ databases">
        <title>DNA barcoding of Bradysia (Diptera: Sciaridae) for detection of the immature stages on agricultural crops.</title>
        <authorList>
            <person name="Shin S."/>
            <person name="Jung S."/>
            <person name="Heller K."/>
            <person name="Menzel F."/>
            <person name="Hong T.-K."/>
            <person name="Lee H."/>
            <person name="Lee S."/>
        </authorList>
    </citation>
    <scope>NUCLEOTIDE SEQUENCE</scope>
</reference>
<dbReference type="GeneID" id="31887757"/>
<evidence type="ECO:0000313" key="5">
    <source>
        <dbReference type="Proteomes" id="UP000046373"/>
    </source>
</evidence>
<dbReference type="PIRSF" id="PIRSF033367">
    <property type="entry name" value="UCP033367_VanZ"/>
    <property type="match status" value="1"/>
</dbReference>
<protein>
    <recommendedName>
        <fullName evidence="2">VanZ-like domain-containing protein</fullName>
    </recommendedName>
</protein>
<keyword evidence="1" id="KW-0472">Membrane</keyword>
<keyword evidence="1" id="KW-1133">Transmembrane helix</keyword>
<evidence type="ECO:0000313" key="4">
    <source>
        <dbReference type="EMBL" id="CDX56794.1"/>
    </source>
</evidence>
<dbReference type="Proteomes" id="UP000046373">
    <property type="component" value="Unassembled WGS sequence"/>
</dbReference>
<feature type="domain" description="VanZ-like" evidence="2">
    <location>
        <begin position="15"/>
        <end position="103"/>
    </location>
</feature>
<dbReference type="Proteomes" id="UP000182888">
    <property type="component" value="Unassembled WGS sequence"/>
</dbReference>
<gene>
    <name evidence="4" type="ORF">MPL1032_20714</name>
    <name evidence="3" type="ORF">MPLDJ20_110094</name>
</gene>
<feature type="transmembrane region" description="Helical" evidence="1">
    <location>
        <begin position="88"/>
        <end position="108"/>
    </location>
</feature>
<evidence type="ECO:0000259" key="2">
    <source>
        <dbReference type="Pfam" id="PF04892"/>
    </source>
</evidence>
<feature type="transmembrane region" description="Helical" evidence="1">
    <location>
        <begin position="35"/>
        <end position="52"/>
    </location>
</feature>
<accession>A0A090DRQ1</accession>
<reference evidence="6" key="3">
    <citation type="submission" date="2014-08" db="EMBL/GenBank/DDBJ databases">
        <authorList>
            <person name="Edwards T."/>
        </authorList>
    </citation>
    <scope>NUCLEOTIDE SEQUENCE [LARGE SCALE GENOMIC DNA]</scope>
</reference>
<dbReference type="InterPro" id="IPR006976">
    <property type="entry name" value="VanZ-like"/>
</dbReference>
<keyword evidence="1" id="KW-0812">Transmembrane</keyword>
<evidence type="ECO:0000313" key="3">
    <source>
        <dbReference type="EMBL" id="CDX17179.1"/>
    </source>
</evidence>
<evidence type="ECO:0000313" key="6">
    <source>
        <dbReference type="Proteomes" id="UP000182888"/>
    </source>
</evidence>
<dbReference type="EMBL" id="CCNB01000003">
    <property type="protein sequence ID" value="CDX17179.1"/>
    <property type="molecule type" value="Genomic_DNA"/>
</dbReference>
<dbReference type="AlphaFoldDB" id="A0A090DRQ1"/>
<dbReference type="Pfam" id="PF04892">
    <property type="entry name" value="VanZ"/>
    <property type="match status" value="1"/>
</dbReference>
<dbReference type="EMBL" id="CCND01000012">
    <property type="protein sequence ID" value="CDX56794.1"/>
    <property type="molecule type" value="Genomic_DNA"/>
</dbReference>
<sequence>MTSISRLAAFVLLALITFATLSPIELRPHLSDPNMERALAYILLGLALALGFPSRVTQTVLFVCAVAGVLEVLQLFDPGRHARVVDGLLKAAAGIVGIVLGRFVIALASRAAERR</sequence>
<evidence type="ECO:0000256" key="1">
    <source>
        <dbReference type="SAM" id="Phobius"/>
    </source>
</evidence>
<name>A0A090DRQ1_MESPL</name>
<proteinExistence type="predicted"/>
<feature type="transmembrane region" description="Helical" evidence="1">
    <location>
        <begin position="59"/>
        <end position="76"/>
    </location>
</feature>
<reference evidence="3 5" key="2">
    <citation type="submission" date="2014-08" db="EMBL/GenBank/DDBJ databases">
        <authorList>
            <person name="Moulin Lionel"/>
        </authorList>
    </citation>
    <scope>NUCLEOTIDE SEQUENCE [LARGE SCALE GENOMIC DNA]</scope>
</reference>